<feature type="transmembrane region" description="Helical" evidence="1">
    <location>
        <begin position="12"/>
        <end position="30"/>
    </location>
</feature>
<keyword evidence="3" id="KW-1185">Reference proteome</keyword>
<organism evidence="2 3">
    <name type="scientific">Cetobacterium somerae ATCC BAA-474</name>
    <dbReference type="NCBI Taxonomy" id="1319815"/>
    <lineage>
        <taxon>Bacteria</taxon>
        <taxon>Fusobacteriati</taxon>
        <taxon>Fusobacteriota</taxon>
        <taxon>Fusobacteriia</taxon>
        <taxon>Fusobacteriales</taxon>
        <taxon>Fusobacteriaceae</taxon>
        <taxon>Cetobacterium</taxon>
    </lineage>
</organism>
<gene>
    <name evidence="2" type="ORF">HMPREF0202_01444</name>
</gene>
<dbReference type="eggNOG" id="COG2165">
    <property type="taxonomic scope" value="Bacteria"/>
</dbReference>
<comment type="caution">
    <text evidence="2">The sequence shown here is derived from an EMBL/GenBank/DDBJ whole genome shotgun (WGS) entry which is preliminary data.</text>
</comment>
<evidence type="ECO:0000313" key="3">
    <source>
        <dbReference type="Proteomes" id="UP000017081"/>
    </source>
</evidence>
<dbReference type="EMBL" id="AXZF01000054">
    <property type="protein sequence ID" value="ERT68636.1"/>
    <property type="molecule type" value="Genomic_DNA"/>
</dbReference>
<dbReference type="RefSeq" id="WP_023050982.1">
    <property type="nucleotide sequence ID" value="NZ_CP173065.2"/>
</dbReference>
<dbReference type="AlphaFoldDB" id="U7VAX9"/>
<keyword evidence="1" id="KW-0812">Transmembrane</keyword>
<keyword evidence="1" id="KW-0472">Membrane</keyword>
<evidence type="ECO:0000313" key="2">
    <source>
        <dbReference type="EMBL" id="ERT68636.1"/>
    </source>
</evidence>
<proteinExistence type="predicted"/>
<keyword evidence="1" id="KW-1133">Transmembrane helix</keyword>
<dbReference type="Proteomes" id="UP000017081">
    <property type="component" value="Unassembled WGS sequence"/>
</dbReference>
<evidence type="ECO:0000256" key="1">
    <source>
        <dbReference type="SAM" id="Phobius"/>
    </source>
</evidence>
<dbReference type="HOGENOM" id="CLU_134950_0_0_0"/>
<name>U7VAX9_9FUSO</name>
<accession>U7VAX9</accession>
<evidence type="ECO:0008006" key="4">
    <source>
        <dbReference type="Google" id="ProtNLM"/>
    </source>
</evidence>
<reference evidence="2 3" key="1">
    <citation type="submission" date="2013-08" db="EMBL/GenBank/DDBJ databases">
        <authorList>
            <person name="Weinstock G."/>
            <person name="Sodergren E."/>
            <person name="Wylie T."/>
            <person name="Fulton L."/>
            <person name="Fulton R."/>
            <person name="Fronick C."/>
            <person name="O'Laughlin M."/>
            <person name="Godfrey J."/>
            <person name="Miner T."/>
            <person name="Herter B."/>
            <person name="Appelbaum E."/>
            <person name="Cordes M."/>
            <person name="Lek S."/>
            <person name="Wollam A."/>
            <person name="Pepin K.H."/>
            <person name="Palsikar V.B."/>
            <person name="Mitreva M."/>
            <person name="Wilson R.K."/>
        </authorList>
    </citation>
    <scope>NUCLEOTIDE SEQUENCE [LARGE SCALE GENOMIC DNA]</scope>
    <source>
        <strain evidence="2 3">ATCC BAA-474</strain>
    </source>
</reference>
<sequence>MEKDGRITTLNWIINIAVTILFIYLAMRGIDDLTGTYKIDETVRSTKELRIALEKYYQLTGSYPELTKPGVNMNLHLLDYVNEKGQKISFADIYGRKTLAKTYGSNSIIASNEVYDVQDFENTNKNGGWNYNYSQRTGEIHPNLPEDIYIEKVNWIRQ</sequence>
<dbReference type="STRING" id="1319815.HMPREF0202_01444"/>
<protein>
    <recommendedName>
        <fullName evidence="4">Type II secretion system protein GspG C-terminal domain-containing protein</fullName>
    </recommendedName>
</protein>